<organism evidence="2 3">
    <name type="scientific">Oncorhynchus tshawytscha</name>
    <name type="common">Chinook salmon</name>
    <name type="synonym">Salmo tshawytscha</name>
    <dbReference type="NCBI Taxonomy" id="74940"/>
    <lineage>
        <taxon>Eukaryota</taxon>
        <taxon>Metazoa</taxon>
        <taxon>Chordata</taxon>
        <taxon>Craniata</taxon>
        <taxon>Vertebrata</taxon>
        <taxon>Euteleostomi</taxon>
        <taxon>Actinopterygii</taxon>
        <taxon>Neopterygii</taxon>
        <taxon>Teleostei</taxon>
        <taxon>Protacanthopterygii</taxon>
        <taxon>Salmoniformes</taxon>
        <taxon>Salmonidae</taxon>
        <taxon>Salmoninae</taxon>
        <taxon>Oncorhynchus</taxon>
    </lineage>
</organism>
<dbReference type="InterPro" id="IPR052338">
    <property type="entry name" value="Transposase_5"/>
</dbReference>
<reference evidence="2" key="2">
    <citation type="submission" date="2025-08" db="UniProtKB">
        <authorList>
            <consortium name="Ensembl"/>
        </authorList>
    </citation>
    <scope>IDENTIFICATION</scope>
</reference>
<reference evidence="3" key="1">
    <citation type="journal article" date="2018" name="PLoS ONE">
        <title>Chinook salmon (Oncorhynchus tshawytscha) genome and transcriptome.</title>
        <authorList>
            <person name="Christensen K.A."/>
            <person name="Leong J.S."/>
            <person name="Sakhrani D."/>
            <person name="Biagi C.A."/>
            <person name="Minkley D.R."/>
            <person name="Withler R.E."/>
            <person name="Rondeau E.B."/>
            <person name="Koop B.F."/>
            <person name="Devlin R.H."/>
        </authorList>
    </citation>
    <scope>NUCLEOTIDE SEQUENCE [LARGE SCALE GENOMIC DNA]</scope>
</reference>
<dbReference type="Ensembl" id="ENSOTST00005182798.1">
    <property type="protein sequence ID" value="ENSOTSP00005134676.1"/>
    <property type="gene ID" value="ENSOTSG00005064341.1"/>
</dbReference>
<dbReference type="Gene3D" id="3.30.420.10">
    <property type="entry name" value="Ribonuclease H-like superfamily/Ribonuclease H"/>
    <property type="match status" value="1"/>
</dbReference>
<dbReference type="InterPro" id="IPR036397">
    <property type="entry name" value="RNaseH_sf"/>
</dbReference>
<dbReference type="GeneTree" id="ENSGT01120000271870"/>
<dbReference type="Pfam" id="PF01498">
    <property type="entry name" value="HTH_Tnp_Tc3_2"/>
    <property type="match status" value="1"/>
</dbReference>
<dbReference type="GO" id="GO:0003677">
    <property type="term" value="F:DNA binding"/>
    <property type="evidence" value="ECO:0007669"/>
    <property type="project" value="InterPro"/>
</dbReference>
<sequence>CTTTNLPREGRPPKVTDQTRRALIREGTKRPKRTLKELQSYTAEIGVSVHRTTLSHTLHRTGLYRRVAIKKTLLKEKEKTFFVVGKRHVGDSPNIWKKVLWSDETKIELFGHQEKCYVWHKPNISHHPENSIPTVKHGGGSIMLCGCFSSAGTGKLVRIEGMMDGAKYRTILEGNLFQSSKDLRLGRRFTFQQGNDPMHTAKATLEWFKGKHLNVLEWPSQSRDLNPTENLWYDLKELEQLEGAGAVLP</sequence>
<dbReference type="PANTHER" id="PTHR23022">
    <property type="entry name" value="TRANSPOSABLE ELEMENT-RELATED"/>
    <property type="match status" value="1"/>
</dbReference>
<keyword evidence="3" id="KW-1185">Reference proteome</keyword>
<feature type="domain" description="Transposase Tc1-like" evidence="1">
    <location>
        <begin position="20"/>
        <end position="79"/>
    </location>
</feature>
<reference evidence="2" key="3">
    <citation type="submission" date="2025-09" db="UniProtKB">
        <authorList>
            <consortium name="Ensembl"/>
        </authorList>
    </citation>
    <scope>IDENTIFICATION</scope>
</reference>
<dbReference type="GO" id="GO:0015074">
    <property type="term" value="P:DNA integration"/>
    <property type="evidence" value="ECO:0007669"/>
    <property type="project" value="InterPro"/>
</dbReference>
<dbReference type="PANTHER" id="PTHR23022:SF135">
    <property type="entry name" value="SI:DKEY-77F5.3"/>
    <property type="match status" value="1"/>
</dbReference>
<protein>
    <recommendedName>
        <fullName evidence="1">Transposase Tc1-like domain-containing protein</fullName>
    </recommendedName>
</protein>
<dbReference type="Proteomes" id="UP000694402">
    <property type="component" value="Unassembled WGS sequence"/>
</dbReference>
<evidence type="ECO:0000313" key="2">
    <source>
        <dbReference type="Ensembl" id="ENSOTSP00005134676.1"/>
    </source>
</evidence>
<dbReference type="AlphaFoldDB" id="A0AAZ3R0E7"/>
<name>A0AAZ3R0E7_ONCTS</name>
<dbReference type="InterPro" id="IPR002492">
    <property type="entry name" value="Transposase_Tc1-like"/>
</dbReference>
<evidence type="ECO:0000313" key="3">
    <source>
        <dbReference type="Proteomes" id="UP000694402"/>
    </source>
</evidence>
<evidence type="ECO:0000259" key="1">
    <source>
        <dbReference type="Pfam" id="PF01498"/>
    </source>
</evidence>
<accession>A0AAZ3R0E7</accession>
<dbReference type="GO" id="GO:0006313">
    <property type="term" value="P:DNA transposition"/>
    <property type="evidence" value="ECO:0007669"/>
    <property type="project" value="InterPro"/>
</dbReference>
<proteinExistence type="predicted"/>